<evidence type="ECO:0000259" key="6">
    <source>
        <dbReference type="Pfam" id="PF03016"/>
    </source>
</evidence>
<dbReference type="PANTHER" id="PTHR11062">
    <property type="entry name" value="EXOSTOSIN HEPARAN SULFATE GLYCOSYLTRANSFERASE -RELATED"/>
    <property type="match status" value="1"/>
</dbReference>
<accession>A0ABD1YXE9</accession>
<proteinExistence type="inferred from homology"/>
<organism evidence="7 8">
    <name type="scientific">Riccia fluitans</name>
    <dbReference type="NCBI Taxonomy" id="41844"/>
    <lineage>
        <taxon>Eukaryota</taxon>
        <taxon>Viridiplantae</taxon>
        <taxon>Streptophyta</taxon>
        <taxon>Embryophyta</taxon>
        <taxon>Marchantiophyta</taxon>
        <taxon>Marchantiopsida</taxon>
        <taxon>Marchantiidae</taxon>
        <taxon>Marchantiales</taxon>
        <taxon>Ricciaceae</taxon>
        <taxon>Riccia</taxon>
    </lineage>
</organism>
<dbReference type="Pfam" id="PF03016">
    <property type="entry name" value="Exostosin_GT47"/>
    <property type="match status" value="1"/>
</dbReference>
<gene>
    <name evidence="7" type="ORF">R1flu_006634</name>
</gene>
<evidence type="ECO:0000313" key="8">
    <source>
        <dbReference type="Proteomes" id="UP001605036"/>
    </source>
</evidence>
<evidence type="ECO:0000256" key="5">
    <source>
        <dbReference type="SAM" id="MobiDB-lite"/>
    </source>
</evidence>
<dbReference type="InterPro" id="IPR040911">
    <property type="entry name" value="Exostosin_GT47"/>
</dbReference>
<evidence type="ECO:0000256" key="2">
    <source>
        <dbReference type="ARBA" id="ARBA00010271"/>
    </source>
</evidence>
<evidence type="ECO:0000256" key="1">
    <source>
        <dbReference type="ARBA" id="ARBA00004323"/>
    </source>
</evidence>
<dbReference type="GO" id="GO:0000139">
    <property type="term" value="C:Golgi membrane"/>
    <property type="evidence" value="ECO:0007669"/>
    <property type="project" value="UniProtKB-SubCell"/>
</dbReference>
<comment type="caution">
    <text evidence="7">The sequence shown here is derived from an EMBL/GenBank/DDBJ whole genome shotgun (WGS) entry which is preliminary data.</text>
</comment>
<name>A0ABD1YXE9_9MARC</name>
<dbReference type="InterPro" id="IPR004263">
    <property type="entry name" value="Exostosin"/>
</dbReference>
<dbReference type="PANTHER" id="PTHR11062:SF59">
    <property type="entry name" value="EXOSTOSIN FAMILY PROTEIN"/>
    <property type="match status" value="1"/>
</dbReference>
<evidence type="ECO:0000313" key="7">
    <source>
        <dbReference type="EMBL" id="KAL2635155.1"/>
    </source>
</evidence>
<sequence>MLRFFGIIDRRRVVKVALSITAVLTLLSFYQSCPPCNSTWTSLNILGSRPSFLPAPQLPLHVQEEGGPADAFLTAAFSSPGPRADDIFHLSNTSIVSFGSEESVSSNTAPAPRNENSGGESGNEDEVSSSFQTTEANEEQIDSSRGLVGPGGNHVLVAVDLEKVFPNGSKLELDLLAAKLAIEAATPEDADRTLYEPAYNNLSAFSLDGNQSIRERITRYVPPESFHQRLREHHCSEVCLLESYSRSRPFLVSCHDWGPATAREQKDLNNNAVKVVCNANLSEEFVLGKDASLPEIYLHSRPFEVGGPPARNRAILAFFAGQMHGHVRHILLKHWADKDSRMKIFDHIPATNRSDMLGYIRHMKNTKYCLCPAGYEVNSPRIVEAIYYDCVPVIIADNFILPFNDVLNWSSFSLTVPEDDIPNLRDILLSIPEKTYRRMQRRLSKIRKHFIWHEQPVEYDAFHMILHSVWASRLNHIHP</sequence>
<comment type="similarity">
    <text evidence="2">Belongs to the glycosyltransferase 47 family.</text>
</comment>
<keyword evidence="8" id="KW-1185">Reference proteome</keyword>
<comment type="subcellular location">
    <subcellularLocation>
        <location evidence="1">Golgi apparatus membrane</location>
        <topology evidence="1">Single-pass type II membrane protein</topology>
    </subcellularLocation>
</comment>
<feature type="region of interest" description="Disordered" evidence="5">
    <location>
        <begin position="101"/>
        <end position="147"/>
    </location>
</feature>
<dbReference type="AlphaFoldDB" id="A0ABD1YXE9"/>
<keyword evidence="4" id="KW-0333">Golgi apparatus</keyword>
<feature type="domain" description="Exostosin GT47" evidence="6">
    <location>
        <begin position="185"/>
        <end position="429"/>
    </location>
</feature>
<dbReference type="Proteomes" id="UP001605036">
    <property type="component" value="Unassembled WGS sequence"/>
</dbReference>
<protein>
    <recommendedName>
        <fullName evidence="6">Exostosin GT47 domain-containing protein</fullName>
    </recommendedName>
</protein>
<evidence type="ECO:0000256" key="3">
    <source>
        <dbReference type="ARBA" id="ARBA00022968"/>
    </source>
</evidence>
<evidence type="ECO:0000256" key="4">
    <source>
        <dbReference type="ARBA" id="ARBA00023034"/>
    </source>
</evidence>
<dbReference type="EMBL" id="JBHFFA010000003">
    <property type="protein sequence ID" value="KAL2635155.1"/>
    <property type="molecule type" value="Genomic_DNA"/>
</dbReference>
<keyword evidence="3" id="KW-0735">Signal-anchor</keyword>
<keyword evidence="3" id="KW-0812">Transmembrane</keyword>
<reference evidence="7 8" key="1">
    <citation type="submission" date="2024-09" db="EMBL/GenBank/DDBJ databases">
        <title>Chromosome-scale assembly of Riccia fluitans.</title>
        <authorList>
            <person name="Paukszto L."/>
            <person name="Sawicki J."/>
            <person name="Karawczyk K."/>
            <person name="Piernik-Szablinska J."/>
            <person name="Szczecinska M."/>
            <person name="Mazdziarz M."/>
        </authorList>
    </citation>
    <scope>NUCLEOTIDE SEQUENCE [LARGE SCALE GENOMIC DNA]</scope>
    <source>
        <strain evidence="7">Rf_01</strain>
        <tissue evidence="7">Aerial parts of the thallus</tissue>
    </source>
</reference>